<dbReference type="Proteomes" id="UP000242415">
    <property type="component" value="Unassembled WGS sequence"/>
</dbReference>
<dbReference type="STRING" id="405436.SAMN05444365_104318"/>
<evidence type="ECO:0000313" key="2">
    <source>
        <dbReference type="Proteomes" id="UP000242415"/>
    </source>
</evidence>
<evidence type="ECO:0008006" key="3">
    <source>
        <dbReference type="Google" id="ProtNLM"/>
    </source>
</evidence>
<keyword evidence="2" id="KW-1185">Reference proteome</keyword>
<dbReference type="OrthoDB" id="3295976at2"/>
<dbReference type="RefSeq" id="WP_091556395.1">
    <property type="nucleotide sequence ID" value="NZ_FNPH01000004.1"/>
</dbReference>
<reference evidence="2" key="1">
    <citation type="submission" date="2016-10" db="EMBL/GenBank/DDBJ databases">
        <authorList>
            <person name="Varghese N."/>
            <person name="Submissions S."/>
        </authorList>
    </citation>
    <scope>NUCLEOTIDE SEQUENCE [LARGE SCALE GENOMIC DNA]</scope>
    <source>
        <strain evidence="2">DSM 45245</strain>
    </source>
</reference>
<protein>
    <recommendedName>
        <fullName evidence="3">Ribbon-helix-helix protein, copG family</fullName>
    </recommendedName>
</protein>
<organism evidence="1 2">
    <name type="scientific">Micromonospora pattaloongensis</name>
    <dbReference type="NCBI Taxonomy" id="405436"/>
    <lineage>
        <taxon>Bacteria</taxon>
        <taxon>Bacillati</taxon>
        <taxon>Actinomycetota</taxon>
        <taxon>Actinomycetes</taxon>
        <taxon>Micromonosporales</taxon>
        <taxon>Micromonosporaceae</taxon>
        <taxon>Micromonospora</taxon>
    </lineage>
</organism>
<proteinExistence type="predicted"/>
<name>A0A1H3P486_9ACTN</name>
<evidence type="ECO:0000313" key="1">
    <source>
        <dbReference type="EMBL" id="SDY95922.1"/>
    </source>
</evidence>
<accession>A0A1H3P486</accession>
<sequence length="95" mass="10850">MNRDEALQSMADTDWSAADVQREPRRMSFVYTVRLPDELAQWVEGKATEQNRRPSTLIRELLEAARRLEADDEPVVVRRSDLVRAIDAAVRPTAA</sequence>
<gene>
    <name evidence="1" type="ORF">SAMN05444365_104318</name>
</gene>
<dbReference type="EMBL" id="FNPH01000004">
    <property type="protein sequence ID" value="SDY95922.1"/>
    <property type="molecule type" value="Genomic_DNA"/>
</dbReference>
<dbReference type="AlphaFoldDB" id="A0A1H3P486"/>